<feature type="transmembrane region" description="Helical" evidence="1">
    <location>
        <begin position="63"/>
        <end position="82"/>
    </location>
</feature>
<sequence length="325" mass="36158">MPGEIPQVWDPFVGTRDAEVQRITPPTGGLNIPAWVGQAFLLLALAAVVGIVISIFWRDAAWVAVPALVVSIAGVISVDYLGKAKGKRDWRFFRIAEENDWSFRLIAPESRRKVNGRTVITVDPLARQAYERIGALCRPRTGQLIPLKFQAMYWGRTPDEIPFWLGLQEYEVDASMAVEALKKDGFNNRSARGKLYNMVVSYRLDRDTGITASLLAEAFDRDGWRDVKTESAEFNARFKIAVEPAPGSRTDAQMALLRALTPATQATLIALDDRYRLQMMIDGDTIHLSGTDRIMSEDEAVIAAHVNELVNGFAAAAVSFKRFVE</sequence>
<keyword evidence="1" id="KW-0812">Transmembrane</keyword>
<reference evidence="2 3" key="1">
    <citation type="submission" date="2019-12" db="EMBL/GenBank/DDBJ databases">
        <title>The genome of Stappia indica PHM037.</title>
        <authorList>
            <person name="Kacar D."/>
            <person name="Galan B."/>
            <person name="Canedo L."/>
            <person name="Rodriguez P."/>
            <person name="de la Calle F."/>
            <person name="Garcia J.L."/>
        </authorList>
    </citation>
    <scope>NUCLEOTIDE SEQUENCE [LARGE SCALE GENOMIC DNA]</scope>
    <source>
        <strain evidence="2 3">PHM037</strain>
    </source>
</reference>
<dbReference type="OrthoDB" id="8029535at2"/>
<evidence type="ECO:0000256" key="1">
    <source>
        <dbReference type="SAM" id="Phobius"/>
    </source>
</evidence>
<protein>
    <recommendedName>
        <fullName evidence="4">DUF3137 domain-containing protein</fullName>
    </recommendedName>
</protein>
<organism evidence="2 3">
    <name type="scientific">Stappia indica</name>
    <dbReference type="NCBI Taxonomy" id="538381"/>
    <lineage>
        <taxon>Bacteria</taxon>
        <taxon>Pseudomonadati</taxon>
        <taxon>Pseudomonadota</taxon>
        <taxon>Alphaproteobacteria</taxon>
        <taxon>Hyphomicrobiales</taxon>
        <taxon>Stappiaceae</taxon>
        <taxon>Stappia</taxon>
    </lineage>
</organism>
<evidence type="ECO:0000313" key="2">
    <source>
        <dbReference type="EMBL" id="QGZ33759.1"/>
    </source>
</evidence>
<name>A0A857C4F7_9HYPH</name>
<dbReference type="KEGG" id="siw:GH266_04090"/>
<dbReference type="RefSeq" id="WP_158192765.1">
    <property type="nucleotide sequence ID" value="NZ_CP046908.1"/>
</dbReference>
<dbReference type="Proteomes" id="UP000435648">
    <property type="component" value="Chromosome"/>
</dbReference>
<accession>A0A857C4F7</accession>
<keyword evidence="1" id="KW-1133">Transmembrane helix</keyword>
<dbReference type="EMBL" id="CP046908">
    <property type="protein sequence ID" value="QGZ33759.1"/>
    <property type="molecule type" value="Genomic_DNA"/>
</dbReference>
<evidence type="ECO:0008006" key="4">
    <source>
        <dbReference type="Google" id="ProtNLM"/>
    </source>
</evidence>
<gene>
    <name evidence="2" type="ORF">GH266_04090</name>
</gene>
<feature type="transmembrane region" description="Helical" evidence="1">
    <location>
        <begin position="39"/>
        <end position="57"/>
    </location>
</feature>
<proteinExistence type="predicted"/>
<evidence type="ECO:0000313" key="3">
    <source>
        <dbReference type="Proteomes" id="UP000435648"/>
    </source>
</evidence>
<keyword evidence="1" id="KW-0472">Membrane</keyword>
<dbReference type="AlphaFoldDB" id="A0A857C4F7"/>